<sequence>MKIPIERERYMFFFKITLIMKLLFFLCSFYFLQASTFVYAQKINISLKNQSLENALNVVCKQTNYDLVYDSKIFKKESKISLNLKTNSIEEALDKILMNQNLEYEIRKNTLIVRQKEAPRLSQSPENLIPFIKQQVLTGTVKDEHGKALVGVTVQAKGSKEATSTDENGSYSITLSSNTVLLVFSSIGFETQEINVLNKSTVNVVLFPKLADLDEVVVVGYGTQRKADVSGSITTVSGDRLANLPTAGAAEALQGMASGLSINMGSGAPGENPSMMVRGVTSWGSSNDPLVVIDGVPGEMSFVNPEDIKSISILKDAALASIYGARSAAGVILVETQRGQNKAPKMQVSAYYGVEDLPKRMEVANSAEYIKINKMALQNAGIAQNRWPKYIEEYEKNPSQFADTDWQDVYYRYGNTSKYNLGYTAGNEFSNVAFSGYYSKIKGIVIGTDSEKYGFRINSDVKRGKFKIGESINYGRGVQRPEANTGFPGMYQTTNIQPLIHLYDANNEGGFGGAIPGLGMTDAANPVAFNQLISTKDANDYLAASGYVSYQPLDGLEFKFRAGRTMDFIHYKSFTPTYYVGANSVNTIANLTERRSKRIEDIMELTGTYSTTINEKHNLDALLGISQEENKFEDQGGNVFRFENNEDPYLGKGQDNASVTGGYLRSALRSGFGRLSYNYDYKYLAMFSARYDGSSRFGEGNEWGFFPSASIGWNIANEGFWEDLKDKVSNLKLRASYGSLGNQSIGNYMFIPRLSNNTYALNYPLNGNQVNLGYAIDGLPSSKIRWETTLYKNIGLDITLLNHKLDLTFEAYVKDTYDMLSSKNISLATGFPSLIVNEGKLKTKGLEFQANYKDQISDFKYQFDVNVSHYKSVLKEMSDPGYLFESGPARTYVGGEIGEFWVTQTAGIFQSEQEVKEWNQLHGSKDASGQWIPLQPAAKPGDIRFIDQNGDGKLDSYDRVFVGSGNPKMQLGFNINLGYKAFDLMANFYGNFGVKRFNYMKRQLQRMDKNFNYGKDGLLAWTPENTNTDIPRAVIGDPNGNIRISDRFVENGDYLRLNNLQIGYNLPASLKEKLNVNDLRIYVGATRLFTLTKYKGYDPGTGSETGKMGVDDAIYPLSRTFMMGIRVGF</sequence>
<comment type="subcellular location">
    <subcellularLocation>
        <location evidence="1 7">Cell outer membrane</location>
        <topology evidence="1 7">Multi-pass membrane protein</topology>
    </subcellularLocation>
</comment>
<keyword evidence="2 7" id="KW-0813">Transport</keyword>
<dbReference type="Pfam" id="PF07660">
    <property type="entry name" value="STN"/>
    <property type="match status" value="1"/>
</dbReference>
<evidence type="ECO:0000256" key="6">
    <source>
        <dbReference type="ARBA" id="ARBA00023237"/>
    </source>
</evidence>
<dbReference type="Proteomes" id="UP000215355">
    <property type="component" value="Chromosome 1"/>
</dbReference>
<evidence type="ECO:0000313" key="9">
    <source>
        <dbReference type="EMBL" id="SNV60447.1"/>
    </source>
</evidence>
<dbReference type="InterPro" id="IPR011662">
    <property type="entry name" value="Secretin/TonB_short_N"/>
</dbReference>
<dbReference type="Gene3D" id="2.170.130.10">
    <property type="entry name" value="TonB-dependent receptor, plug domain"/>
    <property type="match status" value="1"/>
</dbReference>
<dbReference type="PROSITE" id="PS52016">
    <property type="entry name" value="TONB_DEPENDENT_REC_3"/>
    <property type="match status" value="1"/>
</dbReference>
<gene>
    <name evidence="9" type="ORF">SAMEA4412673_03611</name>
</gene>
<proteinExistence type="inferred from homology"/>
<dbReference type="Pfam" id="PF07715">
    <property type="entry name" value="Plug"/>
    <property type="match status" value="1"/>
</dbReference>
<keyword evidence="6 7" id="KW-0998">Cell outer membrane</keyword>
<evidence type="ECO:0000256" key="1">
    <source>
        <dbReference type="ARBA" id="ARBA00004571"/>
    </source>
</evidence>
<dbReference type="NCBIfam" id="TIGR04056">
    <property type="entry name" value="OMP_RagA_SusC"/>
    <property type="match status" value="1"/>
</dbReference>
<feature type="domain" description="Secretin/TonB short N-terminal" evidence="8">
    <location>
        <begin position="65"/>
        <end position="116"/>
    </location>
</feature>
<protein>
    <submittedName>
        <fullName evidence="9">Outer membrane cobalamin receptor protein</fullName>
    </submittedName>
</protein>
<evidence type="ECO:0000256" key="5">
    <source>
        <dbReference type="ARBA" id="ARBA00023136"/>
    </source>
</evidence>
<evidence type="ECO:0000256" key="7">
    <source>
        <dbReference type="PROSITE-ProRule" id="PRU01360"/>
    </source>
</evidence>
<evidence type="ECO:0000256" key="2">
    <source>
        <dbReference type="ARBA" id="ARBA00022448"/>
    </source>
</evidence>
<dbReference type="SUPFAM" id="SSF56935">
    <property type="entry name" value="Porins"/>
    <property type="match status" value="1"/>
</dbReference>
<evidence type="ECO:0000256" key="3">
    <source>
        <dbReference type="ARBA" id="ARBA00022452"/>
    </source>
</evidence>
<dbReference type="SUPFAM" id="SSF49464">
    <property type="entry name" value="Carboxypeptidase regulatory domain-like"/>
    <property type="match status" value="1"/>
</dbReference>
<dbReference type="InterPro" id="IPR036942">
    <property type="entry name" value="Beta-barrel_TonB_sf"/>
</dbReference>
<dbReference type="Gene3D" id="2.60.40.1120">
    <property type="entry name" value="Carboxypeptidase-like, regulatory domain"/>
    <property type="match status" value="1"/>
</dbReference>
<dbReference type="InterPro" id="IPR012910">
    <property type="entry name" value="Plug_dom"/>
</dbReference>
<reference evidence="9 10" key="1">
    <citation type="submission" date="2017-06" db="EMBL/GenBank/DDBJ databases">
        <authorList>
            <consortium name="Pathogen Informatics"/>
        </authorList>
    </citation>
    <scope>NUCLEOTIDE SEQUENCE [LARGE SCALE GENOMIC DNA]</scope>
    <source>
        <strain evidence="9 10">NCTC12149</strain>
    </source>
</reference>
<evidence type="ECO:0000259" key="8">
    <source>
        <dbReference type="SMART" id="SM00965"/>
    </source>
</evidence>
<dbReference type="Gene3D" id="2.40.170.20">
    <property type="entry name" value="TonB-dependent receptor, beta-barrel domain"/>
    <property type="match status" value="1"/>
</dbReference>
<keyword evidence="3 7" id="KW-1134">Transmembrane beta strand</keyword>
<dbReference type="Pfam" id="PF13715">
    <property type="entry name" value="CarbopepD_reg_2"/>
    <property type="match status" value="1"/>
</dbReference>
<dbReference type="Gene3D" id="3.55.50.30">
    <property type="match status" value="1"/>
</dbReference>
<dbReference type="RefSeq" id="WP_093099166.1">
    <property type="nucleotide sequence ID" value="NZ_FNGK01000004.1"/>
</dbReference>
<dbReference type="KEGG" id="smiz:4412673_03611"/>
<keyword evidence="5 7" id="KW-0472">Membrane</keyword>
<accession>A0AAJ5C1S0</accession>
<evidence type="ECO:0000256" key="4">
    <source>
        <dbReference type="ARBA" id="ARBA00022692"/>
    </source>
</evidence>
<evidence type="ECO:0000313" key="10">
    <source>
        <dbReference type="Proteomes" id="UP000215355"/>
    </source>
</evidence>
<keyword evidence="4 7" id="KW-0812">Transmembrane</keyword>
<name>A0AAJ5C1S0_9SPHI</name>
<dbReference type="InterPro" id="IPR037066">
    <property type="entry name" value="Plug_dom_sf"/>
</dbReference>
<organism evidence="9 10">
    <name type="scientific">Sphingobacterium mizutaii</name>
    <dbReference type="NCBI Taxonomy" id="1010"/>
    <lineage>
        <taxon>Bacteria</taxon>
        <taxon>Pseudomonadati</taxon>
        <taxon>Bacteroidota</taxon>
        <taxon>Sphingobacteriia</taxon>
        <taxon>Sphingobacteriales</taxon>
        <taxon>Sphingobacteriaceae</taxon>
        <taxon>Sphingobacterium</taxon>
    </lineage>
</organism>
<dbReference type="AlphaFoldDB" id="A0AAJ5C1S0"/>
<dbReference type="GO" id="GO:0009279">
    <property type="term" value="C:cell outer membrane"/>
    <property type="evidence" value="ECO:0007669"/>
    <property type="project" value="UniProtKB-SubCell"/>
</dbReference>
<dbReference type="InterPro" id="IPR023996">
    <property type="entry name" value="TonB-dep_OMP_SusC/RagA"/>
</dbReference>
<keyword evidence="9" id="KW-0675">Receptor</keyword>
<dbReference type="InterPro" id="IPR039426">
    <property type="entry name" value="TonB-dep_rcpt-like"/>
</dbReference>
<dbReference type="InterPro" id="IPR008969">
    <property type="entry name" value="CarboxyPept-like_regulatory"/>
</dbReference>
<dbReference type="SMART" id="SM00965">
    <property type="entry name" value="STN"/>
    <property type="match status" value="1"/>
</dbReference>
<comment type="similarity">
    <text evidence="7">Belongs to the TonB-dependent receptor family.</text>
</comment>
<dbReference type="EMBL" id="LT906468">
    <property type="protein sequence ID" value="SNV60447.1"/>
    <property type="molecule type" value="Genomic_DNA"/>
</dbReference>